<accession>A0A6J8BHN3</accession>
<dbReference type="InterPro" id="IPR043502">
    <property type="entry name" value="DNA/RNA_pol_sf"/>
</dbReference>
<dbReference type="CDD" id="cd09274">
    <property type="entry name" value="RNase_HI_RT_Ty3"/>
    <property type="match status" value="1"/>
</dbReference>
<dbReference type="AlphaFoldDB" id="A0A6J8BHN3"/>
<dbReference type="InterPro" id="IPR043128">
    <property type="entry name" value="Rev_trsase/Diguanyl_cyclase"/>
</dbReference>
<dbReference type="CDD" id="cd01647">
    <property type="entry name" value="RT_LTR"/>
    <property type="match status" value="1"/>
</dbReference>
<dbReference type="InterPro" id="IPR000477">
    <property type="entry name" value="RT_dom"/>
</dbReference>
<feature type="domain" description="Reverse transcriptase" evidence="1">
    <location>
        <begin position="11"/>
        <end position="90"/>
    </location>
</feature>
<evidence type="ECO:0000259" key="2">
    <source>
        <dbReference type="Pfam" id="PF17919"/>
    </source>
</evidence>
<feature type="domain" description="Reverse transcriptase/retrotransposon-derived protein RNase H-like" evidence="2">
    <location>
        <begin position="119"/>
        <end position="213"/>
    </location>
</feature>
<evidence type="ECO:0000259" key="1">
    <source>
        <dbReference type="Pfam" id="PF00078"/>
    </source>
</evidence>
<evidence type="ECO:0000313" key="3">
    <source>
        <dbReference type="EMBL" id="CAC5383468.1"/>
    </source>
</evidence>
<protein>
    <submittedName>
        <fullName evidence="3">Uncharacterized protein</fullName>
    </submittedName>
</protein>
<dbReference type="Proteomes" id="UP000507470">
    <property type="component" value="Unassembled WGS sequence"/>
</dbReference>
<keyword evidence="4" id="KW-1185">Reference proteome</keyword>
<reference evidence="3 4" key="1">
    <citation type="submission" date="2020-06" db="EMBL/GenBank/DDBJ databases">
        <authorList>
            <person name="Li R."/>
            <person name="Bekaert M."/>
        </authorList>
    </citation>
    <scope>NUCLEOTIDE SEQUENCE [LARGE SCALE GENOMIC DNA]</scope>
    <source>
        <strain evidence="4">wild</strain>
    </source>
</reference>
<proteinExistence type="predicted"/>
<dbReference type="Gene3D" id="3.10.20.370">
    <property type="match status" value="1"/>
</dbReference>
<dbReference type="Gene3D" id="3.10.10.10">
    <property type="entry name" value="HIV Type 1 Reverse Transcriptase, subunit A, domain 1"/>
    <property type="match status" value="1"/>
</dbReference>
<organism evidence="3 4">
    <name type="scientific">Mytilus coruscus</name>
    <name type="common">Sea mussel</name>
    <dbReference type="NCBI Taxonomy" id="42192"/>
    <lineage>
        <taxon>Eukaryota</taxon>
        <taxon>Metazoa</taxon>
        <taxon>Spiralia</taxon>
        <taxon>Lophotrochozoa</taxon>
        <taxon>Mollusca</taxon>
        <taxon>Bivalvia</taxon>
        <taxon>Autobranchia</taxon>
        <taxon>Pteriomorphia</taxon>
        <taxon>Mytilida</taxon>
        <taxon>Mytiloidea</taxon>
        <taxon>Mytilidae</taxon>
        <taxon>Mytilinae</taxon>
        <taxon>Mytilus</taxon>
    </lineage>
</organism>
<dbReference type="FunFam" id="3.10.20.370:FF:000001">
    <property type="entry name" value="Retrovirus-related Pol polyprotein from transposon 17.6-like protein"/>
    <property type="match status" value="1"/>
</dbReference>
<dbReference type="InterPro" id="IPR041577">
    <property type="entry name" value="RT_RNaseH_2"/>
</dbReference>
<sequence>MDKESQLLTTFNSSFGRYCFLRMPFGIKSAQEVFQKRVSQLFENLKGVETDIDDILVWGTTRKEHDDRLRLVLNRCQEVGLTLNAENASFESKSKVCSEHVSSYRAYQKAIEKEHEFIWTHEQQQAFEKLKDIITKNPVLSFYDVSKPVTVSCDASQCGLGAMLIQDNKPVAYASRSLTDAESRYANIERELLGVLFGLERFNDYTYGKHINVESDHKPLEMIVRKSLGCAPPRLQRMLLFITKIRFLTEVYTTERFNSSRHVIASADKDQHK</sequence>
<dbReference type="PANTHER" id="PTHR37984">
    <property type="entry name" value="PROTEIN CBG26694"/>
    <property type="match status" value="1"/>
</dbReference>
<dbReference type="PANTHER" id="PTHR37984:SF8">
    <property type="entry name" value="CCHC-TYPE DOMAIN-CONTAINING PROTEIN"/>
    <property type="match status" value="1"/>
</dbReference>
<dbReference type="InterPro" id="IPR050951">
    <property type="entry name" value="Retrovirus_Pol_polyprotein"/>
</dbReference>
<dbReference type="Pfam" id="PF17919">
    <property type="entry name" value="RT_RNaseH_2"/>
    <property type="match status" value="1"/>
</dbReference>
<evidence type="ECO:0000313" key="4">
    <source>
        <dbReference type="Proteomes" id="UP000507470"/>
    </source>
</evidence>
<dbReference type="OrthoDB" id="775972at2759"/>
<dbReference type="Gene3D" id="3.30.70.270">
    <property type="match status" value="1"/>
</dbReference>
<dbReference type="EMBL" id="CACVKT020003378">
    <property type="protein sequence ID" value="CAC5383468.1"/>
    <property type="molecule type" value="Genomic_DNA"/>
</dbReference>
<dbReference type="Pfam" id="PF00078">
    <property type="entry name" value="RVT_1"/>
    <property type="match status" value="1"/>
</dbReference>
<dbReference type="SUPFAM" id="SSF56672">
    <property type="entry name" value="DNA/RNA polymerases"/>
    <property type="match status" value="1"/>
</dbReference>
<gene>
    <name evidence="3" type="ORF">MCOR_19211</name>
</gene>
<name>A0A6J8BHN3_MYTCO</name>